<sequence length="2085" mass="236563">KALLESIVAHPSQTLKNRAKKALNDLSKPSEEKNDSFGDFEPYFKGIMNGEKNAWDLEDKKFKFMEGGRLSSIQDPVLRNRVATNLIKLIETYAPKKSDYYCGTLIVLPNIITSNMNELLNVNANNMVQIFLLTFSKKYLIHYTHGVELKYMFSPKVEYWRKPGVDISPLTALFIKLNICSACGKDADLNSRVITEILEGAPIMPIIQFLITEAFLIGNKLLKRPYNRTTALEINYFKAKISSFYTYINKIIIHVCGRYEKTAKSEAKKASLSQLSEFIKQTIDLILQFNDDFEAENKLSNIYTPNELGELHVDFMYRDLFKACKKEFVPYIFCKLIGKLDFLTSYGCKVLALAMNAIRVTQQKVSNWPEGSIEAPYSGESPEWDDAVILQVLVKYFDITDVNQVEKIDAATHGCAWTNISSLSNKTRAGFRKNYDSRLLAIWIKESSSTERTCQALEMFFAEFSMERNQLVWNILEIMKEWKDVSGSSLELYKTDLRKFLDIRNSRVRKLLTGNLRQVGIEKRVTAIREMLVSTANAASVDEDIKTFETLFSRIQNEMRLNMDQIFGTFQNFYDAQSFSRFFESTNEQCEKLAHLFSTLHSNNLAAVSPSLEVTKFLETLAHLCLSHFIGTPQNTLFTFAIDFFWHQSLFKFGESRLLEFRLAFENPPHKDSNELELKFRKAEKNGFDLFKILRPDISANLSISKLKETAPTNPFGLFMIPEGSEDQVVNIVTKCIEAKFESLVEDEKIDFESSMCNHLLMLKLCGALCLRWTRSQVLVEYFKQCIKILQEAENLQMGSDRVLNWDAPICKRALEFVKIACNTAPRENFYNVYSELRMQSTEACDEAASRFKQFKANDYSFREVVILDLFRRSPSGSALSMDFVMQFVLKNRPDLIDPRHVSDGTAVVGLFNPTVEEKRLKFAVNNQKEIMPLPISLLLKSQADVLKQRYIEEALDKTRPMKVRLLAASQMMNLDTISVHEVATFLVSSSLPTRVKESILMYLPKINEPISAINILLSPTFLESDILRTVLFSIGGILKHMPDSAVIPILKGLVPSPNAQSLPVLPAFKEILQLLFHYSHIPVCQRMLADIWSRDDIQKNFRVAFVQKLLGILDHSDKGASQFAWDIISQCVHPPTKYTAGKSNIFEEVGMVLVLVTTPKSEIDYDDDTRYLSYPNESRVWPERYYSQFTEVYTYGNLPITIIASAIRDRYASEVLAPLTVSLYKYLLLMKQSDLQFEEMMKRLVHCCNILLVLNFVTAASAAKVAEKILPALRESAENGDFDPQFIVTSWSSTKEYLFVKFASIMGYCAGVESSEINYQKVPKSWTCLAEVCKTLATIATETIVTKPEVAVIAGIKLDQLSLDKSFLWGSRTSQSFRKAAMDLCDAIDFVSEKARTQYKIMRWNRQISVLKQYITHDHSSFDSKTAERIFQLRSNNLLTFLESVYIFGVELDGCIRSFDEQIAKCIQYSVKESKEVTSKLEVVLDSPNWGSKISGFKVFRPRFIFAVMQAVPKLCTTTRLVELVAELLKTNQTAIIEDIGLAVAYKTVEILRIIRKNYIPQYVRSDISKLARMLTQVSEKFMLSENSSSKLFKILSKVAISDIDFFLEICPVAAANFLSSDLLDQNFKHWIAHLSDQYCNEQAAKIPQFNHLKSKIVGIPAVQPLIENLFKKSLAFDLNPLNENTEAFVAILSKNLRFVMHIFPGACKYIEKHPSFPPFIRHLNTHGPEIAAAYLECVLDGRLSEFDISAIATALPAVQAKINLRKNDDVILAKAASVFEAADAFVKYFSTTKSSKEDDVKKCVERYVTPKSREFSESFATGIAAIDSLPRIGNQYSNDAFFGMDIDSSTLNSLEFVVESMTSRIAACNPYLYLKTVVCFLESKKLQAFETHNGRPHASKLCVKFSEVVKNTLLGTGEKFPILKIEVEATLKVFVDLVRILLQVVAAYYRNKGLNGTKDANFVRWLGGKILLDIVEATSGCCFAVAEKTNNAALLALASTDKSKVKGKKPVVQDVYDLMVLEAAAPTELLIDGEVRTLMVVNFIAELSAELYLGGDLAVHEIGLTLHRSEWKLRWHIIDDDDE</sequence>
<accession>A0AAD5T1T5</accession>
<protein>
    <submittedName>
        <fullName evidence="1">Uncharacterized protein</fullName>
    </submittedName>
</protein>
<evidence type="ECO:0000313" key="1">
    <source>
        <dbReference type="EMBL" id="KAJ3125016.1"/>
    </source>
</evidence>
<reference evidence="1" key="1">
    <citation type="submission" date="2020-05" db="EMBL/GenBank/DDBJ databases">
        <title>Phylogenomic resolution of chytrid fungi.</title>
        <authorList>
            <person name="Stajich J.E."/>
            <person name="Amses K."/>
            <person name="Simmons R."/>
            <person name="Seto K."/>
            <person name="Myers J."/>
            <person name="Bonds A."/>
            <person name="Quandt C.A."/>
            <person name="Barry K."/>
            <person name="Liu P."/>
            <person name="Grigoriev I."/>
            <person name="Longcore J.E."/>
            <person name="James T.Y."/>
        </authorList>
    </citation>
    <scope>NUCLEOTIDE SEQUENCE</scope>
    <source>
        <strain evidence="1">JEL0513</strain>
    </source>
</reference>
<evidence type="ECO:0000313" key="2">
    <source>
        <dbReference type="Proteomes" id="UP001211907"/>
    </source>
</evidence>
<organism evidence="1 2">
    <name type="scientific">Physocladia obscura</name>
    <dbReference type="NCBI Taxonomy" id="109957"/>
    <lineage>
        <taxon>Eukaryota</taxon>
        <taxon>Fungi</taxon>
        <taxon>Fungi incertae sedis</taxon>
        <taxon>Chytridiomycota</taxon>
        <taxon>Chytridiomycota incertae sedis</taxon>
        <taxon>Chytridiomycetes</taxon>
        <taxon>Chytridiales</taxon>
        <taxon>Chytriomycetaceae</taxon>
        <taxon>Physocladia</taxon>
    </lineage>
</organism>
<dbReference type="EMBL" id="JADGJH010000636">
    <property type="protein sequence ID" value="KAJ3125016.1"/>
    <property type="molecule type" value="Genomic_DNA"/>
</dbReference>
<name>A0AAD5T1T5_9FUNG</name>
<proteinExistence type="predicted"/>
<comment type="caution">
    <text evidence="1">The sequence shown here is derived from an EMBL/GenBank/DDBJ whole genome shotgun (WGS) entry which is preliminary data.</text>
</comment>
<gene>
    <name evidence="1" type="ORF">HK100_011032</name>
</gene>
<keyword evidence="2" id="KW-1185">Reference proteome</keyword>
<dbReference type="Proteomes" id="UP001211907">
    <property type="component" value="Unassembled WGS sequence"/>
</dbReference>
<feature type="non-terminal residue" evidence="1">
    <location>
        <position position="2085"/>
    </location>
</feature>